<keyword evidence="2" id="KW-1185">Reference proteome</keyword>
<evidence type="ECO:0000313" key="1">
    <source>
        <dbReference type="EMBL" id="CRL32172.1"/>
    </source>
</evidence>
<dbReference type="EMBL" id="CVRR01000003">
    <property type="protein sequence ID" value="CRL32172.1"/>
    <property type="molecule type" value="Genomic_DNA"/>
</dbReference>
<reference evidence="2" key="1">
    <citation type="submission" date="2015-05" db="EMBL/GenBank/DDBJ databases">
        <authorList>
            <consortium name="Pathogen Informatics"/>
        </authorList>
    </citation>
    <scope>NUCLEOTIDE SEQUENCE [LARGE SCALE GENOMIC DNA]</scope>
    <source>
        <strain evidence="2">M72</strain>
    </source>
</reference>
<evidence type="ECO:0000313" key="2">
    <source>
        <dbReference type="Proteomes" id="UP000049979"/>
    </source>
</evidence>
<dbReference type="RefSeq" id="WP_055066779.1">
    <property type="nucleotide sequence ID" value="NZ_CP173697.1"/>
</dbReference>
<sequence>MALNISSSQIYAGRYHYKRPEIPNLLDTQKYTASTPGKSVKEATGVDTVTISDEGLAKAKDWREYTKDNENISHTGVNPKEELYKELNTVNNIDTASMFNCELGEVADQIQKENGLGDHSRSQEEFLTVMAKAYQVIYDRIDEEFSDPDRDPTWIRQEDGTLVEETKQDRIDALNKAYNSRAEFAAASAKVMAEIDETFHGGNYGEGFIDELQKKVMESWHNAVDEKNMQRQKVSSFQDYPVDLGIGADWSAKINKLFYR</sequence>
<dbReference type="AlphaFoldDB" id="A0A0M6W9T4"/>
<gene>
    <name evidence="1" type="ORF">M72_19661</name>
</gene>
<dbReference type="Proteomes" id="UP000049979">
    <property type="component" value="Unassembled WGS sequence"/>
</dbReference>
<name>A0A0M6W9T4_9FIRM</name>
<protein>
    <submittedName>
        <fullName evidence="1">Uncharacterized protein</fullName>
    </submittedName>
</protein>
<organism evidence="1 2">
    <name type="scientific">Roseburia faecis</name>
    <dbReference type="NCBI Taxonomy" id="301302"/>
    <lineage>
        <taxon>Bacteria</taxon>
        <taxon>Bacillati</taxon>
        <taxon>Bacillota</taxon>
        <taxon>Clostridia</taxon>
        <taxon>Lachnospirales</taxon>
        <taxon>Lachnospiraceae</taxon>
        <taxon>Roseburia</taxon>
    </lineage>
</organism>
<proteinExistence type="predicted"/>
<accession>A0A0M6W9T4</accession>
<dbReference type="STRING" id="301302.ERS852420_01910"/>
<dbReference type="OrthoDB" id="10010239at2"/>